<dbReference type="EMBL" id="PGTK01000002">
    <property type="protein sequence ID" value="PJF31920.1"/>
    <property type="molecule type" value="Genomic_DNA"/>
</dbReference>
<dbReference type="PANTHER" id="PTHR43179">
    <property type="entry name" value="RHAMNOSYLTRANSFERASE WBBL"/>
    <property type="match status" value="1"/>
</dbReference>
<sequence>MKSVELSIIIVSWNVRDYLARCLDSIAESLRLAPLSTEIIVVDSASNDGTVELLKEAYPYVGTLPQSENVGFTRGNNIGLAAAQGEFLFLLNPDTEVRGTALAEMVSYLREHPQVGILGAHTLNTDGTHQSTRRRFPTLLISLLESTWLQPYAPRGLLDRFYFRDVADTAIARVDWVQGSALMLRRAVYEQIGGLDEGYFMFSEEVDFCKRAKLAGWEVVYHGGVYVVHHGGKSTEQASLVKQIHFQRGKVRYLRKFHGVGAATVLRAFLIVSYAQQLSLEALKGALGSKRPLRRERVQLYWQVIRALLNKT</sequence>
<dbReference type="Pfam" id="PF00535">
    <property type="entry name" value="Glycos_transf_2"/>
    <property type="match status" value="1"/>
</dbReference>
<evidence type="ECO:0000259" key="1">
    <source>
        <dbReference type="Pfam" id="PF00535"/>
    </source>
</evidence>
<proteinExistence type="predicted"/>
<accession>A0A2M8P2Z9</accession>
<feature type="domain" description="Glycosyltransferase 2-like" evidence="1">
    <location>
        <begin position="7"/>
        <end position="147"/>
    </location>
</feature>
<dbReference type="InterPro" id="IPR029044">
    <property type="entry name" value="Nucleotide-diphossugar_trans"/>
</dbReference>
<protein>
    <submittedName>
        <fullName evidence="2">Glycosyltransferase family 2 protein</fullName>
    </submittedName>
</protein>
<dbReference type="GO" id="GO:0016740">
    <property type="term" value="F:transferase activity"/>
    <property type="evidence" value="ECO:0007669"/>
    <property type="project" value="UniProtKB-KW"/>
</dbReference>
<gene>
    <name evidence="2" type="ORF">CUN51_02975</name>
</gene>
<comment type="caution">
    <text evidence="2">The sequence shown here is derived from an EMBL/GenBank/DDBJ whole genome shotgun (WGS) entry which is preliminary data.</text>
</comment>
<dbReference type="InterPro" id="IPR001173">
    <property type="entry name" value="Glyco_trans_2-like"/>
</dbReference>
<keyword evidence="2" id="KW-0808">Transferase</keyword>
<dbReference type="Proteomes" id="UP000228921">
    <property type="component" value="Unassembled WGS sequence"/>
</dbReference>
<evidence type="ECO:0000313" key="2">
    <source>
        <dbReference type="EMBL" id="PJF31920.1"/>
    </source>
</evidence>
<name>A0A2M8P2Z9_9CHLR</name>
<reference evidence="2 3" key="1">
    <citation type="submission" date="2017-11" db="EMBL/GenBank/DDBJ databases">
        <title>Evolution of Phototrophy in the Chloroflexi Phylum Driven by Horizontal Gene Transfer.</title>
        <authorList>
            <person name="Ward L.M."/>
            <person name="Hemp J."/>
            <person name="Shih P.M."/>
            <person name="Mcglynn S.E."/>
            <person name="Fischer W."/>
        </authorList>
    </citation>
    <scope>NUCLEOTIDE SEQUENCE [LARGE SCALE GENOMIC DNA]</scope>
    <source>
        <strain evidence="2">CP2_2F</strain>
    </source>
</reference>
<dbReference type="PANTHER" id="PTHR43179:SF7">
    <property type="entry name" value="RHAMNOSYLTRANSFERASE WBBL"/>
    <property type="match status" value="1"/>
</dbReference>
<dbReference type="SUPFAM" id="SSF53448">
    <property type="entry name" value="Nucleotide-diphospho-sugar transferases"/>
    <property type="match status" value="1"/>
</dbReference>
<evidence type="ECO:0000313" key="3">
    <source>
        <dbReference type="Proteomes" id="UP000228921"/>
    </source>
</evidence>
<dbReference type="CDD" id="cd04186">
    <property type="entry name" value="GT_2_like_c"/>
    <property type="match status" value="1"/>
</dbReference>
<organism evidence="2 3">
    <name type="scientific">Candidatus Thermofonsia Clade 1 bacterium</name>
    <dbReference type="NCBI Taxonomy" id="2364210"/>
    <lineage>
        <taxon>Bacteria</taxon>
        <taxon>Bacillati</taxon>
        <taxon>Chloroflexota</taxon>
        <taxon>Candidatus Thermofontia</taxon>
        <taxon>Candidatus Thermofonsia Clade 1</taxon>
    </lineage>
</organism>
<dbReference type="AlphaFoldDB" id="A0A2M8P2Z9"/>
<dbReference type="Gene3D" id="3.90.550.10">
    <property type="entry name" value="Spore Coat Polysaccharide Biosynthesis Protein SpsA, Chain A"/>
    <property type="match status" value="1"/>
</dbReference>